<dbReference type="Proteomes" id="UP000663879">
    <property type="component" value="Unassembled WGS sequence"/>
</dbReference>
<name>A0A814CQP1_9BILA</name>
<keyword evidence="2" id="KW-1185">Reference proteome</keyword>
<organism evidence="1 2">
    <name type="scientific">Brachionus calyciflorus</name>
    <dbReference type="NCBI Taxonomy" id="104777"/>
    <lineage>
        <taxon>Eukaryota</taxon>
        <taxon>Metazoa</taxon>
        <taxon>Spiralia</taxon>
        <taxon>Gnathifera</taxon>
        <taxon>Rotifera</taxon>
        <taxon>Eurotatoria</taxon>
        <taxon>Monogononta</taxon>
        <taxon>Pseudotrocha</taxon>
        <taxon>Ploima</taxon>
        <taxon>Brachionidae</taxon>
        <taxon>Brachionus</taxon>
    </lineage>
</organism>
<dbReference type="EMBL" id="CAJNOC010002620">
    <property type="protein sequence ID" value="CAF0943225.1"/>
    <property type="molecule type" value="Genomic_DNA"/>
</dbReference>
<reference evidence="1" key="1">
    <citation type="submission" date="2021-02" db="EMBL/GenBank/DDBJ databases">
        <authorList>
            <person name="Nowell W R."/>
        </authorList>
    </citation>
    <scope>NUCLEOTIDE SEQUENCE</scope>
    <source>
        <strain evidence="1">Ploen Becks lab</strain>
    </source>
</reference>
<gene>
    <name evidence="1" type="ORF">OXX778_LOCUS13538</name>
</gene>
<evidence type="ECO:0000313" key="1">
    <source>
        <dbReference type="EMBL" id="CAF0943225.1"/>
    </source>
</evidence>
<proteinExistence type="predicted"/>
<evidence type="ECO:0000313" key="2">
    <source>
        <dbReference type="Proteomes" id="UP000663879"/>
    </source>
</evidence>
<sequence length="240" mass="27732">MRLGDRLIDSWQGELELGGDKIDETKCMRYLGVEINNKNTNADHFTKRRSKALAAMFKLKSIGVLNKQMHPNMRARLYKVYIRPVLWYGVESIYMKQSDILLLKRLEGNIVKTILGIHTRCKTTDLFTALNIDSTRDRLTVTKIDFYSRVIQNSYTKELLFFMETISEAKDLVNEIYELIDVLSMDVDLNLAEACQVYKLNSGKKNVSSVVNGNVETLRSIFNMKNETDMVKNIINIIKF</sequence>
<dbReference type="AlphaFoldDB" id="A0A814CQP1"/>
<protein>
    <submittedName>
        <fullName evidence="1">Uncharacterized protein</fullName>
    </submittedName>
</protein>
<dbReference type="OrthoDB" id="6626863at2759"/>
<accession>A0A814CQP1</accession>
<comment type="caution">
    <text evidence="1">The sequence shown here is derived from an EMBL/GenBank/DDBJ whole genome shotgun (WGS) entry which is preliminary data.</text>
</comment>